<dbReference type="Pfam" id="PF08241">
    <property type="entry name" value="Methyltransf_11"/>
    <property type="match status" value="1"/>
</dbReference>
<proteinExistence type="predicted"/>
<dbReference type="EMBL" id="SMCO01000001">
    <property type="protein sequence ID" value="TCV90603.1"/>
    <property type="molecule type" value="Genomic_DNA"/>
</dbReference>
<dbReference type="InterPro" id="IPR013216">
    <property type="entry name" value="Methyltransf_11"/>
</dbReference>
<dbReference type="AlphaFoldDB" id="A0A4R3YIU3"/>
<keyword evidence="3" id="KW-1185">Reference proteome</keyword>
<dbReference type="Proteomes" id="UP000295367">
    <property type="component" value="Unassembled WGS sequence"/>
</dbReference>
<dbReference type="GO" id="GO:0032259">
    <property type="term" value="P:methylation"/>
    <property type="evidence" value="ECO:0007669"/>
    <property type="project" value="UniProtKB-KW"/>
</dbReference>
<dbReference type="Gene3D" id="3.40.50.150">
    <property type="entry name" value="Vaccinia Virus protein VP39"/>
    <property type="match status" value="1"/>
</dbReference>
<dbReference type="PANTHER" id="PTHR42912">
    <property type="entry name" value="METHYLTRANSFERASE"/>
    <property type="match status" value="1"/>
</dbReference>
<comment type="caution">
    <text evidence="2">The sequence shown here is derived from an EMBL/GenBank/DDBJ whole genome shotgun (WGS) entry which is preliminary data.</text>
</comment>
<keyword evidence="2" id="KW-0808">Transferase</keyword>
<protein>
    <submittedName>
        <fullName evidence="2">Methyltransferase family protein</fullName>
    </submittedName>
</protein>
<accession>A0A4R3YIU3</accession>
<sequence>MIPNENQPNKSKVKMKIADSTVKTLCDEQLVLESELPLQGAHILELGCGKAEKTRALAKTGKVASITALEVDQIQHEKNLQIQDLPNVTFALGGAEAIPSQDNSFDIVLMFKSLHHVPRELMDQALKEIRRVLKPGGLAYISEPVYAGEFNEILRLFHDEKTVRELAFAAVQRAVQSGLFELVAQKFFNTPGRFDNFEQFEEGILKVTHTHHQLAPELYAAVRDKFMAHMTPTGFDFQSPIRVDILRKPLNR</sequence>
<evidence type="ECO:0000313" key="2">
    <source>
        <dbReference type="EMBL" id="TCV90603.1"/>
    </source>
</evidence>
<dbReference type="PANTHER" id="PTHR42912:SF93">
    <property type="entry name" value="N6-ADENOSINE-METHYLTRANSFERASE TMT1A"/>
    <property type="match status" value="1"/>
</dbReference>
<gene>
    <name evidence="2" type="ORF">EDC63_101577</name>
</gene>
<dbReference type="CDD" id="cd02440">
    <property type="entry name" value="AdoMet_MTases"/>
    <property type="match status" value="1"/>
</dbReference>
<organism evidence="2 3">
    <name type="scientific">Sulfurirhabdus autotrophica</name>
    <dbReference type="NCBI Taxonomy" id="1706046"/>
    <lineage>
        <taxon>Bacteria</taxon>
        <taxon>Pseudomonadati</taxon>
        <taxon>Pseudomonadota</taxon>
        <taxon>Betaproteobacteria</taxon>
        <taxon>Nitrosomonadales</taxon>
        <taxon>Sulfuricellaceae</taxon>
        <taxon>Sulfurirhabdus</taxon>
    </lineage>
</organism>
<reference evidence="2 3" key="1">
    <citation type="submission" date="2019-03" db="EMBL/GenBank/DDBJ databases">
        <title>Genomic Encyclopedia of Type Strains, Phase IV (KMG-IV): sequencing the most valuable type-strain genomes for metagenomic binning, comparative biology and taxonomic classification.</title>
        <authorList>
            <person name="Goeker M."/>
        </authorList>
    </citation>
    <scope>NUCLEOTIDE SEQUENCE [LARGE SCALE GENOMIC DNA]</scope>
    <source>
        <strain evidence="2 3">DSM 100309</strain>
    </source>
</reference>
<keyword evidence="2" id="KW-0489">Methyltransferase</keyword>
<dbReference type="InterPro" id="IPR029063">
    <property type="entry name" value="SAM-dependent_MTases_sf"/>
</dbReference>
<dbReference type="GO" id="GO:0008757">
    <property type="term" value="F:S-adenosylmethionine-dependent methyltransferase activity"/>
    <property type="evidence" value="ECO:0007669"/>
    <property type="project" value="InterPro"/>
</dbReference>
<feature type="domain" description="Methyltransferase type 11" evidence="1">
    <location>
        <begin position="44"/>
        <end position="141"/>
    </location>
</feature>
<evidence type="ECO:0000313" key="3">
    <source>
        <dbReference type="Proteomes" id="UP000295367"/>
    </source>
</evidence>
<dbReference type="SUPFAM" id="SSF53335">
    <property type="entry name" value="S-adenosyl-L-methionine-dependent methyltransferases"/>
    <property type="match status" value="1"/>
</dbReference>
<dbReference type="InterPro" id="IPR050508">
    <property type="entry name" value="Methyltransf_Superfamily"/>
</dbReference>
<name>A0A4R3YIU3_9PROT</name>
<evidence type="ECO:0000259" key="1">
    <source>
        <dbReference type="Pfam" id="PF08241"/>
    </source>
</evidence>